<proteinExistence type="predicted"/>
<dbReference type="STRING" id="101091.A0A1C7MVP3"/>
<dbReference type="Proteomes" id="UP000093000">
    <property type="component" value="Unassembled WGS sequence"/>
</dbReference>
<feature type="non-terminal residue" evidence="1">
    <location>
        <position position="98"/>
    </location>
</feature>
<dbReference type="AlphaFoldDB" id="A0A1C7MVP3"/>
<protein>
    <submittedName>
        <fullName evidence="1">Uncharacterized protein</fullName>
    </submittedName>
</protein>
<evidence type="ECO:0000313" key="1">
    <source>
        <dbReference type="EMBL" id="OBZ80892.1"/>
    </source>
</evidence>
<sequence length="98" mass="10955">MKEMNRTAQLTKKAFWIEEWTEKVTNYLHNCAFLDELDVDINILSGKAWSAGVKPAIVETESAKAILHTVLGAISSYDVANVAMKEPGYVKRRKLVSA</sequence>
<dbReference type="InParanoid" id="A0A1C7MVP3"/>
<keyword evidence="2" id="KW-1185">Reference proteome</keyword>
<dbReference type="OrthoDB" id="2288291at2759"/>
<accession>A0A1C7MVP3</accession>
<comment type="caution">
    <text evidence="1">The sequence shown here is derived from an EMBL/GenBank/DDBJ whole genome shotgun (WGS) entry which is preliminary data.</text>
</comment>
<reference evidence="1 2" key="1">
    <citation type="submission" date="2016-03" db="EMBL/GenBank/DDBJ databases">
        <title>Choanephora cucurbitarum.</title>
        <authorList>
            <person name="Min B."/>
            <person name="Park H."/>
            <person name="Park J.-H."/>
            <person name="Shin H.-D."/>
            <person name="Choi I.-G."/>
        </authorList>
    </citation>
    <scope>NUCLEOTIDE SEQUENCE [LARGE SCALE GENOMIC DNA]</scope>
    <source>
        <strain evidence="1 2">KUS-F28377</strain>
    </source>
</reference>
<dbReference type="EMBL" id="LUGH01001634">
    <property type="protein sequence ID" value="OBZ80892.1"/>
    <property type="molecule type" value="Genomic_DNA"/>
</dbReference>
<organism evidence="1 2">
    <name type="scientific">Choanephora cucurbitarum</name>
    <dbReference type="NCBI Taxonomy" id="101091"/>
    <lineage>
        <taxon>Eukaryota</taxon>
        <taxon>Fungi</taxon>
        <taxon>Fungi incertae sedis</taxon>
        <taxon>Mucoromycota</taxon>
        <taxon>Mucoromycotina</taxon>
        <taxon>Mucoromycetes</taxon>
        <taxon>Mucorales</taxon>
        <taxon>Mucorineae</taxon>
        <taxon>Choanephoraceae</taxon>
        <taxon>Choanephoroideae</taxon>
        <taxon>Choanephora</taxon>
    </lineage>
</organism>
<evidence type="ECO:0000313" key="2">
    <source>
        <dbReference type="Proteomes" id="UP000093000"/>
    </source>
</evidence>
<gene>
    <name evidence="1" type="ORF">A0J61_11059</name>
</gene>
<name>A0A1C7MVP3_9FUNG</name>